<dbReference type="RefSeq" id="XP_060541584.1">
    <property type="nucleotide sequence ID" value="XM_060685601.1"/>
</dbReference>
<dbReference type="SMART" id="SM00028">
    <property type="entry name" value="TPR"/>
    <property type="match status" value="3"/>
</dbReference>
<sequence length="428" mass="47738">MAYQQLVRDWDKGVVALEKGNLDTALEIFRGIKNPPSKIDFNIGCLYLQQGNLDQALEAFDQTLSKDNCLAVGFFQRSYVHLQLGRYEEALKDGKKALCFLGNNSCINYKQIGLAFVLCASEVLHNMAAAHCQLGSWHEAREALEEAAGQMPQRRTAIALKQVEGHLFLEPQTVPPGKIFRPPLQAGKLKEKDYLGQSKIISSAFEEGSSVDASHQMPQKITQGIPPPPEMTPPGLLHENQKSWMPGEREGNEIDSKNPKSECLPESPPVGPTNDGFYLKVHSSFVVNQKFEKVPSLAKLRAILQEEYRRQVATLKVRYKASGSTDFITINSDGQLMNLCQDAQRNTLTLWCQGEEVQADHRPVLYRMVGRRSYTSDAPEDLNFKDGEVLEILSEVNEEWLEGRCNGMTGIFPKLFAAPECPAAATQL</sequence>
<dbReference type="SMART" id="SM00326">
    <property type="entry name" value="SH3"/>
    <property type="match status" value="1"/>
</dbReference>
<dbReference type="SUPFAM" id="SSF48452">
    <property type="entry name" value="TPR-like"/>
    <property type="match status" value="1"/>
</dbReference>
<dbReference type="Pfam" id="PF13374">
    <property type="entry name" value="TPR_10"/>
    <property type="match status" value="1"/>
</dbReference>
<feature type="region of interest" description="Disordered" evidence="4">
    <location>
        <begin position="224"/>
        <end position="269"/>
    </location>
</feature>
<feature type="domain" description="SH3" evidence="5">
    <location>
        <begin position="363"/>
        <end position="422"/>
    </location>
</feature>
<keyword evidence="3" id="KW-0802">TPR repeat</keyword>
<organism evidence="6 7">
    <name type="scientific">Pantherophis guttatus</name>
    <name type="common">Corn snake</name>
    <name type="synonym">Elaphe guttata</name>
    <dbReference type="NCBI Taxonomy" id="94885"/>
    <lineage>
        <taxon>Eukaryota</taxon>
        <taxon>Metazoa</taxon>
        <taxon>Chordata</taxon>
        <taxon>Craniata</taxon>
        <taxon>Vertebrata</taxon>
        <taxon>Euteleostomi</taxon>
        <taxon>Lepidosauria</taxon>
        <taxon>Squamata</taxon>
        <taxon>Bifurcata</taxon>
        <taxon>Unidentata</taxon>
        <taxon>Episquamata</taxon>
        <taxon>Toxicofera</taxon>
        <taxon>Serpentes</taxon>
        <taxon>Colubroidea</taxon>
        <taxon>Colubridae</taxon>
        <taxon>Colubrinae</taxon>
        <taxon>Pantherophis</taxon>
    </lineage>
</organism>
<dbReference type="PANTHER" id="PTHR15175">
    <property type="entry name" value="NEUTROPHIL CYTOSOLIC FACTOR 2, NEUTROPHIL NADPH OXIDASE FACTOR 2"/>
    <property type="match status" value="1"/>
</dbReference>
<dbReference type="InterPro" id="IPR036028">
    <property type="entry name" value="SH3-like_dom_sf"/>
</dbReference>
<evidence type="ECO:0000256" key="4">
    <source>
        <dbReference type="SAM" id="MobiDB-lite"/>
    </source>
</evidence>
<dbReference type="Gene3D" id="1.25.40.10">
    <property type="entry name" value="Tetratricopeptide repeat domain"/>
    <property type="match status" value="1"/>
</dbReference>
<dbReference type="InterPro" id="IPR001452">
    <property type="entry name" value="SH3_domain"/>
</dbReference>
<gene>
    <name evidence="7" type="primary">NOXA1</name>
</gene>
<dbReference type="PANTHER" id="PTHR15175:SF4">
    <property type="entry name" value="NADPH OXIDASE ACTIVATOR 1"/>
    <property type="match status" value="1"/>
</dbReference>
<dbReference type="Pfam" id="PF00018">
    <property type="entry name" value="SH3_1"/>
    <property type="match status" value="1"/>
</dbReference>
<dbReference type="Gene3D" id="2.30.30.40">
    <property type="entry name" value="SH3 Domains"/>
    <property type="match status" value="1"/>
</dbReference>
<dbReference type="Pfam" id="PF13432">
    <property type="entry name" value="TPR_16"/>
    <property type="match status" value="1"/>
</dbReference>
<accession>A0ABM3YZN6</accession>
<evidence type="ECO:0000256" key="1">
    <source>
        <dbReference type="ARBA" id="ARBA00022443"/>
    </source>
</evidence>
<keyword evidence="1 2" id="KW-0728">SH3 domain</keyword>
<protein>
    <submittedName>
        <fullName evidence="7">NADPH oxidase activator 1 isoform X1</fullName>
    </submittedName>
</protein>
<dbReference type="Gene3D" id="3.10.20.90">
    <property type="entry name" value="Phosphatidylinositol 3-kinase Catalytic Subunit, Chain A, domain 1"/>
    <property type="match status" value="1"/>
</dbReference>
<dbReference type="InterPro" id="IPR011990">
    <property type="entry name" value="TPR-like_helical_dom_sf"/>
</dbReference>
<dbReference type="GeneID" id="117656839"/>
<proteinExistence type="predicted"/>
<evidence type="ECO:0000259" key="5">
    <source>
        <dbReference type="PROSITE" id="PS50002"/>
    </source>
</evidence>
<keyword evidence="6" id="KW-1185">Reference proteome</keyword>
<dbReference type="PROSITE" id="PS50002">
    <property type="entry name" value="SH3"/>
    <property type="match status" value="1"/>
</dbReference>
<evidence type="ECO:0000313" key="7">
    <source>
        <dbReference type="RefSeq" id="XP_060541584.1"/>
    </source>
</evidence>
<name>A0ABM3YZN6_PANGU</name>
<dbReference type="SUPFAM" id="SSF54277">
    <property type="entry name" value="CAD &amp; PB1 domains"/>
    <property type="match status" value="1"/>
</dbReference>
<feature type="repeat" description="TPR" evidence="3">
    <location>
        <begin position="37"/>
        <end position="70"/>
    </location>
</feature>
<dbReference type="Proteomes" id="UP001652622">
    <property type="component" value="Unplaced"/>
</dbReference>
<dbReference type="PRINTS" id="PR00499">
    <property type="entry name" value="P67PHOX"/>
</dbReference>
<reference evidence="7" key="1">
    <citation type="submission" date="2025-08" db="UniProtKB">
        <authorList>
            <consortium name="RefSeq"/>
        </authorList>
    </citation>
    <scope>IDENTIFICATION</scope>
    <source>
        <tissue evidence="7">Blood</tissue>
    </source>
</reference>
<dbReference type="SUPFAM" id="SSF50044">
    <property type="entry name" value="SH3-domain"/>
    <property type="match status" value="1"/>
</dbReference>
<dbReference type="InterPro" id="IPR051864">
    <property type="entry name" value="NCF2_NOXA1"/>
</dbReference>
<dbReference type="PROSITE" id="PS50005">
    <property type="entry name" value="TPR"/>
    <property type="match status" value="1"/>
</dbReference>
<dbReference type="InterPro" id="IPR019734">
    <property type="entry name" value="TPR_rpt"/>
</dbReference>
<feature type="compositionally biased region" description="Basic and acidic residues" evidence="4">
    <location>
        <begin position="247"/>
        <end position="260"/>
    </location>
</feature>
<evidence type="ECO:0000256" key="2">
    <source>
        <dbReference type="PROSITE-ProRule" id="PRU00192"/>
    </source>
</evidence>
<evidence type="ECO:0000313" key="6">
    <source>
        <dbReference type="Proteomes" id="UP001652622"/>
    </source>
</evidence>
<evidence type="ECO:0000256" key="3">
    <source>
        <dbReference type="PROSITE-ProRule" id="PRU00339"/>
    </source>
</evidence>